<evidence type="ECO:0000313" key="2">
    <source>
        <dbReference type="Proteomes" id="UP000030940"/>
    </source>
</evidence>
<dbReference type="Proteomes" id="UP000030940">
    <property type="component" value="Chromosome"/>
</dbReference>
<dbReference type="STRING" id="1245910.OY14_00870"/>
<organism evidence="1 2">
    <name type="scientific">Borreliella chilensis</name>
    <dbReference type="NCBI Taxonomy" id="1245910"/>
    <lineage>
        <taxon>Bacteria</taxon>
        <taxon>Pseudomonadati</taxon>
        <taxon>Spirochaetota</taxon>
        <taxon>Spirochaetia</taxon>
        <taxon>Spirochaetales</taxon>
        <taxon>Borreliaceae</taxon>
        <taxon>Borreliella</taxon>
    </lineage>
</organism>
<dbReference type="GO" id="GO:0044780">
    <property type="term" value="P:bacterial-type flagellum assembly"/>
    <property type="evidence" value="ECO:0007669"/>
    <property type="project" value="InterPro"/>
</dbReference>
<keyword evidence="1" id="KW-0282">Flagellum</keyword>
<dbReference type="KEGG" id="bchi:OY14_00870"/>
<gene>
    <name evidence="1" type="ORF">OY14_00870</name>
</gene>
<accession>A0A0A7UX89</accession>
<dbReference type="SUPFAM" id="SSF140566">
    <property type="entry name" value="FlgN-like"/>
    <property type="match status" value="1"/>
</dbReference>
<keyword evidence="1" id="KW-0966">Cell projection</keyword>
<dbReference type="EMBL" id="CP009910">
    <property type="protein sequence ID" value="AJA90013.1"/>
    <property type="molecule type" value="Genomic_DNA"/>
</dbReference>
<reference evidence="1 2" key="1">
    <citation type="journal article" date="2015" name="Genome Announc.">
        <title>Genome Sequence of Borrelia chilensis VA1, a South American Member of the Lyme Borreliosis Group.</title>
        <authorList>
            <person name="Huang W."/>
            <person name="Ojaimi C."/>
            <person name="Fallon J.T."/>
            <person name="Travisany D."/>
            <person name="Maass A."/>
            <person name="Ivanova L."/>
            <person name="Tomova A."/>
            <person name="Gonzalez-Acuna D."/>
            <person name="Godfrey H.P."/>
            <person name="Cabello F.C."/>
        </authorList>
    </citation>
    <scope>NUCLEOTIDE SEQUENCE [LARGE SCALE GENOMIC DNA]</scope>
    <source>
        <strain evidence="1 2">VA1</strain>
    </source>
</reference>
<protein>
    <submittedName>
        <fullName evidence="1">Flagellar protein FlbF</fullName>
    </submittedName>
</protein>
<dbReference type="AlphaFoldDB" id="A0A0A7UX89"/>
<dbReference type="HOGENOM" id="CLU_137218_0_0_12"/>
<sequence>MKAKLEIELREILKKELTLVEEIYRSYLKIKDHIDNKNEIKLKEIANKTKILLENFKEIESKRSEIWQEFTKNKNFESTYEAVEKLTTIYKKEIYEYLHKLKIGILNIRNVNYIIQNYVNTSLDMLAIIFQDIQESVENVTYKNPYGPKIGRSNEASVLINKKL</sequence>
<evidence type="ECO:0000313" key="1">
    <source>
        <dbReference type="EMBL" id="AJA90013.1"/>
    </source>
</evidence>
<name>A0A0A7UX89_9SPIR</name>
<keyword evidence="2" id="KW-1185">Reference proteome</keyword>
<proteinExistence type="predicted"/>
<keyword evidence="1" id="KW-0969">Cilium</keyword>
<dbReference type="InterPro" id="IPR036679">
    <property type="entry name" value="FlgN-like_sf"/>
</dbReference>